<dbReference type="NCBIfam" id="TIGR03401">
    <property type="entry name" value="cyanamide_fam"/>
    <property type="match status" value="1"/>
</dbReference>
<dbReference type="GO" id="GO:0007017">
    <property type="term" value="P:microtubule-based process"/>
    <property type="evidence" value="ECO:0007669"/>
    <property type="project" value="InterPro"/>
</dbReference>
<evidence type="ECO:0000256" key="6">
    <source>
        <dbReference type="ARBA" id="ARBA00022490"/>
    </source>
</evidence>
<proteinExistence type="inferred from homology"/>
<comment type="caution">
    <text evidence="17">The sequence shown here is derived from an EMBL/GenBank/DDBJ whole genome shotgun (WGS) entry which is preliminary data.</text>
</comment>
<keyword evidence="15" id="KW-0539">Nucleus</keyword>
<dbReference type="PANTHER" id="PTHR35569:SF1">
    <property type="entry name" value="CYANAMIDE HYDRATASE DDI2-RELATED"/>
    <property type="match status" value="1"/>
</dbReference>
<keyword evidence="11" id="KW-0243">Dynein</keyword>
<sequence length="298" mass="33271">MSQYGFVKIERDVAKAVPTPKAPVPHLNTDLPSSEFSQAVLKVYLYSRAIIKDQFPDWKLDDEVVFVTSLLHDIGTTEENMHGTKMSFEFYGGLLSRDLVLEKTKNQDYAEAVSEAIIRHQDLGESGYITTLGLILQIATTLDNIGANTNLIHLDTLDAVNKKYGREGWASCFGAAIDNENKLKPWGHTSALGVDEFRDNVLGNKVKSSQIVHLAILKAADLAEDIQLKIFDLANAAIQNYKIEKDIAAFLKKELDQVYGPTWHVIVGKSFGSYVTHEQGYFIYFYIGELAFLVFKSG</sequence>
<dbReference type="GO" id="GO:0051028">
    <property type="term" value="P:mRNA transport"/>
    <property type="evidence" value="ECO:0007669"/>
    <property type="project" value="UniProtKB-KW"/>
</dbReference>
<comment type="subcellular location">
    <subcellularLocation>
        <location evidence="1">Cytoplasm</location>
        <location evidence="1">Cytoskeleton</location>
    </subcellularLocation>
    <subcellularLocation>
        <location evidence="2">Nucleus</location>
        <location evidence="2">Nuclear pore complex</location>
    </subcellularLocation>
</comment>
<evidence type="ECO:0000256" key="1">
    <source>
        <dbReference type="ARBA" id="ARBA00004245"/>
    </source>
</evidence>
<dbReference type="GO" id="GO:0005874">
    <property type="term" value="C:microtubule"/>
    <property type="evidence" value="ECO:0007669"/>
    <property type="project" value="UniProtKB-KW"/>
</dbReference>
<keyword evidence="12" id="KW-0906">Nuclear pore complex</keyword>
<evidence type="ECO:0000256" key="7">
    <source>
        <dbReference type="ARBA" id="ARBA00022701"/>
    </source>
</evidence>
<comment type="similarity">
    <text evidence="3">Belongs to the dynein light chain family.</text>
</comment>
<keyword evidence="10" id="KW-0811">Translocation</keyword>
<dbReference type="InterPro" id="IPR019763">
    <property type="entry name" value="Dynein_light_1/2_CS"/>
</dbReference>
<dbReference type="InterPro" id="IPR037177">
    <property type="entry name" value="DLC_sf"/>
</dbReference>
<evidence type="ECO:0000256" key="5">
    <source>
        <dbReference type="ARBA" id="ARBA00022448"/>
    </source>
</evidence>
<dbReference type="GO" id="GO:0005643">
    <property type="term" value="C:nuclear pore"/>
    <property type="evidence" value="ECO:0007669"/>
    <property type="project" value="UniProtKB-SubCell"/>
</dbReference>
<dbReference type="CDD" id="cd21452">
    <property type="entry name" value="DLC-like_DYNLL1_DYNLL2"/>
    <property type="match status" value="1"/>
</dbReference>
<keyword evidence="7" id="KW-0493">Microtubule</keyword>
<dbReference type="EMBL" id="JAIHNG010000100">
    <property type="protein sequence ID" value="KAI5959991.1"/>
    <property type="molecule type" value="Genomic_DNA"/>
</dbReference>
<feature type="domain" description="HD" evidence="16">
    <location>
        <begin position="36"/>
        <end position="145"/>
    </location>
</feature>
<keyword evidence="9" id="KW-0653">Protein transport</keyword>
<organism evidence="17 18">
    <name type="scientific">Candida theae</name>
    <dbReference type="NCBI Taxonomy" id="1198502"/>
    <lineage>
        <taxon>Eukaryota</taxon>
        <taxon>Fungi</taxon>
        <taxon>Dikarya</taxon>
        <taxon>Ascomycota</taxon>
        <taxon>Saccharomycotina</taxon>
        <taxon>Pichiomycetes</taxon>
        <taxon>Debaryomycetaceae</taxon>
        <taxon>Candida/Lodderomyces clade</taxon>
        <taxon>Candida</taxon>
    </lineage>
</organism>
<keyword evidence="6" id="KW-0963">Cytoplasm</keyword>
<dbReference type="RefSeq" id="XP_051609494.1">
    <property type="nucleotide sequence ID" value="XM_051751255.1"/>
</dbReference>
<dbReference type="InterPro" id="IPR006674">
    <property type="entry name" value="HD_domain"/>
</dbReference>
<evidence type="ECO:0000256" key="15">
    <source>
        <dbReference type="ARBA" id="ARBA00023242"/>
    </source>
</evidence>
<keyword evidence="8" id="KW-0509">mRNA transport</keyword>
<keyword evidence="5" id="KW-0813">Transport</keyword>
<accession>A0AAD5FZ56</accession>
<keyword evidence="14" id="KW-0206">Cytoskeleton</keyword>
<evidence type="ECO:0000256" key="2">
    <source>
        <dbReference type="ARBA" id="ARBA00004567"/>
    </source>
</evidence>
<dbReference type="Gene3D" id="1.10.3210.10">
    <property type="entry name" value="Hypothetical protein af1432"/>
    <property type="match status" value="1"/>
</dbReference>
<dbReference type="PROSITE" id="PS01239">
    <property type="entry name" value="DYNEIN_LIGHT_1"/>
    <property type="match status" value="1"/>
</dbReference>
<dbReference type="Proteomes" id="UP001204833">
    <property type="component" value="Unassembled WGS sequence"/>
</dbReference>
<dbReference type="FunFam" id="3.30.740.10:FF:000005">
    <property type="entry name" value="Dynein light chain"/>
    <property type="match status" value="1"/>
</dbReference>
<dbReference type="SUPFAM" id="SSF109604">
    <property type="entry name" value="HD-domain/PDEase-like"/>
    <property type="match status" value="1"/>
</dbReference>
<keyword evidence="18" id="KW-1185">Reference proteome</keyword>
<evidence type="ECO:0000256" key="4">
    <source>
        <dbReference type="ARBA" id="ARBA00015062"/>
    </source>
</evidence>
<evidence type="ECO:0000259" key="16">
    <source>
        <dbReference type="PROSITE" id="PS51831"/>
    </source>
</evidence>
<evidence type="ECO:0000256" key="3">
    <source>
        <dbReference type="ARBA" id="ARBA00010156"/>
    </source>
</evidence>
<dbReference type="GO" id="GO:0030286">
    <property type="term" value="C:dynein complex"/>
    <property type="evidence" value="ECO:0007669"/>
    <property type="project" value="UniProtKB-KW"/>
</dbReference>
<protein>
    <recommendedName>
        <fullName evidence="4">Dynein light chain 1, cytoplasmic</fullName>
    </recommendedName>
</protein>
<evidence type="ECO:0000256" key="11">
    <source>
        <dbReference type="ARBA" id="ARBA00023017"/>
    </source>
</evidence>
<dbReference type="InterPro" id="IPR001372">
    <property type="entry name" value="Dynein_light_chain_typ-1/2"/>
</dbReference>
<dbReference type="InterPro" id="IPR003607">
    <property type="entry name" value="HD/PDEase_dom"/>
</dbReference>
<dbReference type="PANTHER" id="PTHR35569">
    <property type="entry name" value="CYANAMIDE HYDRATASE DDI2-RELATED"/>
    <property type="match status" value="1"/>
</dbReference>
<dbReference type="AlphaFoldDB" id="A0AAD5FZ56"/>
<dbReference type="Pfam" id="PF01966">
    <property type="entry name" value="HD"/>
    <property type="match status" value="1"/>
</dbReference>
<evidence type="ECO:0000313" key="18">
    <source>
        <dbReference type="Proteomes" id="UP001204833"/>
    </source>
</evidence>
<evidence type="ECO:0000256" key="9">
    <source>
        <dbReference type="ARBA" id="ARBA00022927"/>
    </source>
</evidence>
<name>A0AAD5FZ56_9ASCO</name>
<evidence type="ECO:0000256" key="13">
    <source>
        <dbReference type="ARBA" id="ARBA00023175"/>
    </source>
</evidence>
<evidence type="ECO:0000256" key="12">
    <source>
        <dbReference type="ARBA" id="ARBA00023132"/>
    </source>
</evidence>
<dbReference type="CDD" id="cd00077">
    <property type="entry name" value="HDc"/>
    <property type="match status" value="1"/>
</dbReference>
<dbReference type="SMART" id="SM01375">
    <property type="entry name" value="Dynein_light"/>
    <property type="match status" value="1"/>
</dbReference>
<dbReference type="GeneID" id="76150050"/>
<dbReference type="Pfam" id="PF01221">
    <property type="entry name" value="Dynein_light"/>
    <property type="match status" value="1"/>
</dbReference>
<dbReference type="SUPFAM" id="SSF54648">
    <property type="entry name" value="DLC"/>
    <property type="match status" value="1"/>
</dbReference>
<dbReference type="Gene3D" id="3.30.740.10">
    <property type="entry name" value="Protein Inhibitor Of Neuronal Nitric Oxide Synthase"/>
    <property type="match status" value="1"/>
</dbReference>
<dbReference type="GO" id="GO:0015031">
    <property type="term" value="P:protein transport"/>
    <property type="evidence" value="ECO:0007669"/>
    <property type="project" value="UniProtKB-KW"/>
</dbReference>
<reference evidence="17 18" key="1">
    <citation type="journal article" date="2022" name="DNA Res.">
        <title>Genome analysis of five recently described species of the CUG-Ser clade uncovers Candida theae as a new hybrid lineage with pathogenic potential in the Candida parapsilosis species complex.</title>
        <authorList>
            <person name="Mixao V."/>
            <person name="Del Olmo V."/>
            <person name="Hegedusova E."/>
            <person name="Saus E."/>
            <person name="Pryszcz L."/>
            <person name="Cillingova A."/>
            <person name="Nosek J."/>
            <person name="Gabaldon T."/>
        </authorList>
    </citation>
    <scope>NUCLEOTIDE SEQUENCE [LARGE SCALE GENOMIC DNA]</scope>
    <source>
        <strain evidence="17 18">CBS 12239</strain>
    </source>
</reference>
<evidence type="ECO:0000256" key="14">
    <source>
        <dbReference type="ARBA" id="ARBA00023212"/>
    </source>
</evidence>
<dbReference type="PROSITE" id="PS51831">
    <property type="entry name" value="HD"/>
    <property type="match status" value="1"/>
</dbReference>
<evidence type="ECO:0000256" key="10">
    <source>
        <dbReference type="ARBA" id="ARBA00023010"/>
    </source>
</evidence>
<keyword evidence="13" id="KW-0505">Motor protein</keyword>
<evidence type="ECO:0000313" key="17">
    <source>
        <dbReference type="EMBL" id="KAI5959991.1"/>
    </source>
</evidence>
<evidence type="ECO:0000256" key="8">
    <source>
        <dbReference type="ARBA" id="ARBA00022816"/>
    </source>
</evidence>
<gene>
    <name evidence="17" type="ORF">KGF57_001991</name>
</gene>
<dbReference type="InterPro" id="IPR017771">
    <property type="entry name" value="Cyanamide_hydratase_HD"/>
</dbReference>